<dbReference type="Proteomes" id="UP000887565">
    <property type="component" value="Unplaced"/>
</dbReference>
<evidence type="ECO:0000256" key="1">
    <source>
        <dbReference type="SAM" id="MobiDB-lite"/>
    </source>
</evidence>
<accession>A0A915J8N0</accession>
<dbReference type="AlphaFoldDB" id="A0A915J8N0"/>
<proteinExistence type="predicted"/>
<protein>
    <submittedName>
        <fullName evidence="3">Uncharacterized protein</fullName>
    </submittedName>
</protein>
<feature type="compositionally biased region" description="Basic residues" evidence="1">
    <location>
        <begin position="274"/>
        <end position="283"/>
    </location>
</feature>
<keyword evidence="2" id="KW-1185">Reference proteome</keyword>
<sequence>MMFVFKTFTAIQEDWTALFSLVDSNHTIIVSFDGANDWVGIYALLGTQCRMDPQKKNKDPVNKVIPFDAYCMIGNIDISSPLYELAQQIGFFPEKHTLKATVSTMWALDVSKLTLKFPATLRFFNNPGTSFLQSDVLSYAALDAYYPLLLFSAFSHYGFIPEEYNAPALFPHDSFEAAEIDHGTKTLITAFHNLALTDVLPANITNKICPTISKITLPAIMRDEVLSAYQFFMFDSTSSDHGLSFCLGTVPNGFCNLKILMRTTHPKLLTALKARKKKKKKQKDKWNKSLEVSDDEDPALQL</sequence>
<feature type="compositionally biased region" description="Acidic residues" evidence="1">
    <location>
        <begin position="292"/>
        <end position="302"/>
    </location>
</feature>
<name>A0A915J8N0_ROMCU</name>
<evidence type="ECO:0000313" key="3">
    <source>
        <dbReference type="WBParaSite" id="nRc.2.0.1.t22824-RA"/>
    </source>
</evidence>
<feature type="region of interest" description="Disordered" evidence="1">
    <location>
        <begin position="274"/>
        <end position="302"/>
    </location>
</feature>
<dbReference type="WBParaSite" id="nRc.2.0.1.t22824-RA">
    <property type="protein sequence ID" value="nRc.2.0.1.t22824-RA"/>
    <property type="gene ID" value="nRc.2.0.1.g22824"/>
</dbReference>
<evidence type="ECO:0000313" key="2">
    <source>
        <dbReference type="Proteomes" id="UP000887565"/>
    </source>
</evidence>
<reference evidence="3" key="1">
    <citation type="submission" date="2022-11" db="UniProtKB">
        <authorList>
            <consortium name="WormBaseParasite"/>
        </authorList>
    </citation>
    <scope>IDENTIFICATION</scope>
</reference>
<organism evidence="2 3">
    <name type="scientific">Romanomermis culicivorax</name>
    <name type="common">Nematode worm</name>
    <dbReference type="NCBI Taxonomy" id="13658"/>
    <lineage>
        <taxon>Eukaryota</taxon>
        <taxon>Metazoa</taxon>
        <taxon>Ecdysozoa</taxon>
        <taxon>Nematoda</taxon>
        <taxon>Enoplea</taxon>
        <taxon>Dorylaimia</taxon>
        <taxon>Mermithida</taxon>
        <taxon>Mermithoidea</taxon>
        <taxon>Mermithidae</taxon>
        <taxon>Romanomermis</taxon>
    </lineage>
</organism>